<comment type="pathway">
    <text evidence="1">Amino-acid biosynthesis; L-arginine biosynthesis; carbamoyl phosphate from bicarbonate: step 1/1.</text>
</comment>
<dbReference type="PROSITE" id="PS51273">
    <property type="entry name" value="GATASE_TYPE_1"/>
    <property type="match status" value="1"/>
</dbReference>
<dbReference type="SUPFAM" id="SSF52317">
    <property type="entry name" value="Class I glutamine amidotransferase-like"/>
    <property type="match status" value="1"/>
</dbReference>
<proteinExistence type="inferred from homology"/>
<dbReference type="Gene3D" id="3.40.50.880">
    <property type="match status" value="1"/>
</dbReference>
<dbReference type="PRINTS" id="PR00096">
    <property type="entry name" value="GATASE"/>
</dbReference>
<comment type="similarity">
    <text evidence="2">Belongs to the CarA family.</text>
</comment>
<comment type="caution">
    <text evidence="7">The sequence shown here is derived from an EMBL/GenBank/DDBJ whole genome shotgun (WGS) entry which is preliminary data.</text>
</comment>
<evidence type="ECO:0000259" key="6">
    <source>
        <dbReference type="Pfam" id="PF00117"/>
    </source>
</evidence>
<dbReference type="Pfam" id="PF00117">
    <property type="entry name" value="GATase"/>
    <property type="match status" value="1"/>
</dbReference>
<reference evidence="7" key="1">
    <citation type="journal article" date="2014" name="Front. Microbiol.">
        <title>High frequency of phylogenetically diverse reductive dehalogenase-homologous genes in deep subseafloor sedimentary metagenomes.</title>
        <authorList>
            <person name="Kawai M."/>
            <person name="Futagami T."/>
            <person name="Toyoda A."/>
            <person name="Takaki Y."/>
            <person name="Nishi S."/>
            <person name="Hori S."/>
            <person name="Arai W."/>
            <person name="Tsubouchi T."/>
            <person name="Morono Y."/>
            <person name="Uchiyama I."/>
            <person name="Ito T."/>
            <person name="Fujiyama A."/>
            <person name="Inagaki F."/>
            <person name="Takami H."/>
        </authorList>
    </citation>
    <scope>NUCLEOTIDE SEQUENCE</scope>
    <source>
        <strain evidence="7">Expedition CK06-06</strain>
    </source>
</reference>
<dbReference type="PRINTS" id="PR00099">
    <property type="entry name" value="CPSGATASE"/>
</dbReference>
<evidence type="ECO:0000256" key="2">
    <source>
        <dbReference type="ARBA" id="ARBA00007800"/>
    </source>
</evidence>
<dbReference type="InterPro" id="IPR029062">
    <property type="entry name" value="Class_I_gatase-like"/>
</dbReference>
<dbReference type="GO" id="GO:0004088">
    <property type="term" value="F:carbamoyl-phosphate synthase (glutamine-hydrolyzing) activity"/>
    <property type="evidence" value="ECO:0007669"/>
    <property type="project" value="UniProtKB-EC"/>
</dbReference>
<dbReference type="EC" id="6.3.5.5" evidence="3"/>
<dbReference type="PANTHER" id="PTHR43418">
    <property type="entry name" value="MULTIFUNCTIONAL TRYPTOPHAN BIOSYNTHESIS PROTEIN-RELATED"/>
    <property type="match status" value="1"/>
</dbReference>
<name>X1DTC5_9ZZZZ</name>
<feature type="domain" description="Glutamine amidotransferase" evidence="6">
    <location>
        <begin position="2"/>
        <end position="75"/>
    </location>
</feature>
<evidence type="ECO:0000256" key="3">
    <source>
        <dbReference type="ARBA" id="ARBA00012738"/>
    </source>
</evidence>
<evidence type="ECO:0000256" key="1">
    <source>
        <dbReference type="ARBA" id="ARBA00005077"/>
    </source>
</evidence>
<feature type="non-terminal residue" evidence="7">
    <location>
        <position position="1"/>
    </location>
</feature>
<dbReference type="AlphaFoldDB" id="X1DTC5"/>
<protein>
    <recommendedName>
        <fullName evidence="3">carbamoyl-phosphate synthase (glutamine-hydrolyzing)</fullName>
        <ecNumber evidence="3">6.3.5.5</ecNumber>
    </recommendedName>
</protein>
<gene>
    <name evidence="7" type="ORF">S01H4_66420</name>
</gene>
<organism evidence="7">
    <name type="scientific">marine sediment metagenome</name>
    <dbReference type="NCBI Taxonomy" id="412755"/>
    <lineage>
        <taxon>unclassified sequences</taxon>
        <taxon>metagenomes</taxon>
        <taxon>ecological metagenomes</taxon>
    </lineage>
</organism>
<keyword evidence="4" id="KW-0315">Glutamine amidotransferase</keyword>
<dbReference type="EMBL" id="BART01041128">
    <property type="protein sequence ID" value="GAH23407.1"/>
    <property type="molecule type" value="Genomic_DNA"/>
</dbReference>
<comment type="catalytic activity">
    <reaction evidence="5">
        <text>hydrogencarbonate + L-glutamine + 2 ATP + H2O = carbamoyl phosphate + L-glutamate + 2 ADP + phosphate + 2 H(+)</text>
        <dbReference type="Rhea" id="RHEA:18633"/>
        <dbReference type="ChEBI" id="CHEBI:15377"/>
        <dbReference type="ChEBI" id="CHEBI:15378"/>
        <dbReference type="ChEBI" id="CHEBI:17544"/>
        <dbReference type="ChEBI" id="CHEBI:29985"/>
        <dbReference type="ChEBI" id="CHEBI:30616"/>
        <dbReference type="ChEBI" id="CHEBI:43474"/>
        <dbReference type="ChEBI" id="CHEBI:58228"/>
        <dbReference type="ChEBI" id="CHEBI:58359"/>
        <dbReference type="ChEBI" id="CHEBI:456216"/>
        <dbReference type="EC" id="6.3.5.5"/>
    </reaction>
</comment>
<feature type="non-terminal residue" evidence="7">
    <location>
        <position position="75"/>
    </location>
</feature>
<sequence>SVPYNYSYEEIMAFKPDGVFISNGPGDPATYKSAISVAHKLINNNIPTMGICLGNQIIALGAGGSSYKLKYGHRG</sequence>
<dbReference type="InterPro" id="IPR017926">
    <property type="entry name" value="GATASE"/>
</dbReference>
<dbReference type="InterPro" id="IPR050472">
    <property type="entry name" value="Anth_synth/Amidotransfase"/>
</dbReference>
<evidence type="ECO:0000313" key="7">
    <source>
        <dbReference type="EMBL" id="GAH23407.1"/>
    </source>
</evidence>
<evidence type="ECO:0000256" key="5">
    <source>
        <dbReference type="ARBA" id="ARBA00048816"/>
    </source>
</evidence>
<accession>X1DTC5</accession>
<evidence type="ECO:0000256" key="4">
    <source>
        <dbReference type="ARBA" id="ARBA00022962"/>
    </source>
</evidence>
<dbReference type="PANTHER" id="PTHR43418:SF7">
    <property type="entry name" value="CARBAMOYL-PHOSPHATE SYNTHASE SMALL CHAIN"/>
    <property type="match status" value="1"/>
</dbReference>